<evidence type="ECO:0000313" key="2">
    <source>
        <dbReference type="Proteomes" id="UP000027222"/>
    </source>
</evidence>
<proteinExistence type="predicted"/>
<dbReference type="AlphaFoldDB" id="A0A067TIH2"/>
<dbReference type="EMBL" id="KL142369">
    <property type="protein sequence ID" value="KDR82990.1"/>
    <property type="molecule type" value="Genomic_DNA"/>
</dbReference>
<accession>A0A067TIH2</accession>
<gene>
    <name evidence="1" type="ORF">GALMADRAFT_151991</name>
</gene>
<sequence>MSVCTKYPVVRICRIYEGLSVSVHIKEGNANTLPTHTLCIRVVFPPSCGLLIYFWTSLTVVLARFAGHHYDPDAPNWPHRVRTSRIFWQPRPFLVKLLLADNPVNEKVASRTGGGATSILSI</sequence>
<dbReference type="HOGENOM" id="CLU_2026905_0_0_1"/>
<organism evidence="1 2">
    <name type="scientific">Galerina marginata (strain CBS 339.88)</name>
    <dbReference type="NCBI Taxonomy" id="685588"/>
    <lineage>
        <taxon>Eukaryota</taxon>
        <taxon>Fungi</taxon>
        <taxon>Dikarya</taxon>
        <taxon>Basidiomycota</taxon>
        <taxon>Agaricomycotina</taxon>
        <taxon>Agaricomycetes</taxon>
        <taxon>Agaricomycetidae</taxon>
        <taxon>Agaricales</taxon>
        <taxon>Agaricineae</taxon>
        <taxon>Strophariaceae</taxon>
        <taxon>Galerina</taxon>
    </lineage>
</organism>
<protein>
    <submittedName>
        <fullName evidence="1">Uncharacterized protein</fullName>
    </submittedName>
</protein>
<dbReference type="Proteomes" id="UP000027222">
    <property type="component" value="Unassembled WGS sequence"/>
</dbReference>
<evidence type="ECO:0000313" key="1">
    <source>
        <dbReference type="EMBL" id="KDR82990.1"/>
    </source>
</evidence>
<keyword evidence="2" id="KW-1185">Reference proteome</keyword>
<name>A0A067TIH2_GALM3</name>
<reference evidence="2" key="1">
    <citation type="journal article" date="2014" name="Proc. Natl. Acad. Sci. U.S.A.">
        <title>Extensive sampling of basidiomycete genomes demonstrates inadequacy of the white-rot/brown-rot paradigm for wood decay fungi.</title>
        <authorList>
            <person name="Riley R."/>
            <person name="Salamov A.A."/>
            <person name="Brown D.W."/>
            <person name="Nagy L.G."/>
            <person name="Floudas D."/>
            <person name="Held B.W."/>
            <person name="Levasseur A."/>
            <person name="Lombard V."/>
            <person name="Morin E."/>
            <person name="Otillar R."/>
            <person name="Lindquist E.A."/>
            <person name="Sun H."/>
            <person name="LaButti K.M."/>
            <person name="Schmutz J."/>
            <person name="Jabbour D."/>
            <person name="Luo H."/>
            <person name="Baker S.E."/>
            <person name="Pisabarro A.G."/>
            <person name="Walton J.D."/>
            <person name="Blanchette R.A."/>
            <person name="Henrissat B."/>
            <person name="Martin F."/>
            <person name="Cullen D."/>
            <person name="Hibbett D.S."/>
            <person name="Grigoriev I.V."/>
        </authorList>
    </citation>
    <scope>NUCLEOTIDE SEQUENCE [LARGE SCALE GENOMIC DNA]</scope>
    <source>
        <strain evidence="2">CBS 339.88</strain>
    </source>
</reference>